<dbReference type="RefSeq" id="WP_116614517.1">
    <property type="nucleotide sequence ID" value="NZ_CAJZAT010000112.1"/>
</dbReference>
<evidence type="ECO:0000313" key="4">
    <source>
        <dbReference type="Proteomes" id="UP000245712"/>
    </source>
</evidence>
<evidence type="ECO:0000313" key="3">
    <source>
        <dbReference type="EMBL" id="PVX70945.1"/>
    </source>
</evidence>
<reference evidence="3 4" key="1">
    <citation type="submission" date="2018-05" db="EMBL/GenBank/DDBJ databases">
        <title>Genomic Encyclopedia of Type Strains, Phase IV (KMG-V): Genome sequencing to study the core and pangenomes of soil and plant-associated prokaryotes.</title>
        <authorList>
            <person name="Whitman W."/>
        </authorList>
    </citation>
    <scope>NUCLEOTIDE SEQUENCE [LARGE SCALE GENOMIC DNA]</scope>
    <source>
        <strain evidence="3 4">SCZa-39</strain>
    </source>
</reference>
<organism evidence="3 4">
    <name type="scientific">Paraburkholderia unamae</name>
    <dbReference type="NCBI Taxonomy" id="219649"/>
    <lineage>
        <taxon>Bacteria</taxon>
        <taxon>Pseudomonadati</taxon>
        <taxon>Pseudomonadota</taxon>
        <taxon>Betaproteobacteria</taxon>
        <taxon>Burkholderiales</taxon>
        <taxon>Burkholderiaceae</taxon>
        <taxon>Paraburkholderia</taxon>
    </lineage>
</organism>
<dbReference type="EMBL" id="QEOB01000032">
    <property type="protein sequence ID" value="PVX70945.1"/>
    <property type="molecule type" value="Genomic_DNA"/>
</dbReference>
<feature type="signal peptide" evidence="2">
    <location>
        <begin position="1"/>
        <end position="22"/>
    </location>
</feature>
<feature type="region of interest" description="Disordered" evidence="1">
    <location>
        <begin position="31"/>
        <end position="67"/>
    </location>
</feature>
<evidence type="ECO:0000256" key="1">
    <source>
        <dbReference type="SAM" id="MobiDB-lite"/>
    </source>
</evidence>
<feature type="chain" id="PRO_5046797673" description="DUF4148 domain-containing protein" evidence="2">
    <location>
        <begin position="23"/>
        <end position="89"/>
    </location>
</feature>
<accession>A0ABX5K8Q7</accession>
<keyword evidence="2" id="KW-0732">Signal</keyword>
<evidence type="ECO:0008006" key="5">
    <source>
        <dbReference type="Google" id="ProtNLM"/>
    </source>
</evidence>
<sequence length="89" mass="8929">MKTQLIVALFAVLSATAAPAFASGYGPAPGYRPTVGAPASQRGQSLQTLAAEGADESTAQSAYGGSVVGRAEAGSRTPIAQRDALFAHH</sequence>
<evidence type="ECO:0000256" key="2">
    <source>
        <dbReference type="SAM" id="SignalP"/>
    </source>
</evidence>
<proteinExistence type="predicted"/>
<comment type="caution">
    <text evidence="3">The sequence shown here is derived from an EMBL/GenBank/DDBJ whole genome shotgun (WGS) entry which is preliminary data.</text>
</comment>
<name>A0ABX5K8Q7_9BURK</name>
<dbReference type="Proteomes" id="UP000245712">
    <property type="component" value="Unassembled WGS sequence"/>
</dbReference>
<keyword evidence="4" id="KW-1185">Reference proteome</keyword>
<gene>
    <name evidence="3" type="ORF">C7402_13218</name>
</gene>
<protein>
    <recommendedName>
        <fullName evidence="5">DUF4148 domain-containing protein</fullName>
    </recommendedName>
</protein>